<comment type="caution">
    <text evidence="2">The sequence shown here is derived from an EMBL/GenBank/DDBJ whole genome shotgun (WGS) entry which is preliminary data.</text>
</comment>
<dbReference type="Proteomes" id="UP000551616">
    <property type="component" value="Unassembled WGS sequence"/>
</dbReference>
<reference evidence="2 3" key="1">
    <citation type="submission" date="2020-05" db="EMBL/GenBank/DDBJ databases">
        <title>Bremerella alba sp. nov., a novel planctomycete isolated from the surface of the macroalga Fucus spiralis.</title>
        <authorList>
            <person name="Godinho O."/>
            <person name="Botelho R."/>
            <person name="Albuquerque L."/>
            <person name="Wiegand S."/>
            <person name="Da Costa M.S."/>
            <person name="Lobo-Da-Cunha A."/>
            <person name="Jogler C."/>
            <person name="Lage O.M."/>
        </authorList>
    </citation>
    <scope>NUCLEOTIDE SEQUENCE [LARGE SCALE GENOMIC DNA]</scope>
    <source>
        <strain evidence="2 3">FF15</strain>
    </source>
</reference>
<feature type="compositionally biased region" description="Low complexity" evidence="1">
    <location>
        <begin position="112"/>
        <end position="126"/>
    </location>
</feature>
<dbReference type="PROSITE" id="PS51257">
    <property type="entry name" value="PROKAR_LIPOPROTEIN"/>
    <property type="match status" value="1"/>
</dbReference>
<protein>
    <recommendedName>
        <fullName evidence="4">Lipoprotein</fullName>
    </recommendedName>
</protein>
<evidence type="ECO:0008006" key="4">
    <source>
        <dbReference type="Google" id="ProtNLM"/>
    </source>
</evidence>
<dbReference type="EMBL" id="JABRWO010000009">
    <property type="protein sequence ID" value="MBA2116198.1"/>
    <property type="molecule type" value="Genomic_DNA"/>
</dbReference>
<accession>A0A7V9A8E1</accession>
<name>A0A7V9A8E1_9BACT</name>
<evidence type="ECO:0000313" key="3">
    <source>
        <dbReference type="Proteomes" id="UP000551616"/>
    </source>
</evidence>
<feature type="region of interest" description="Disordered" evidence="1">
    <location>
        <begin position="105"/>
        <end position="147"/>
    </location>
</feature>
<dbReference type="AlphaFoldDB" id="A0A7V9A8E1"/>
<proteinExistence type="predicted"/>
<gene>
    <name evidence="2" type="ORF">HOV93_33870</name>
</gene>
<evidence type="ECO:0000256" key="1">
    <source>
        <dbReference type="SAM" id="MobiDB-lite"/>
    </source>
</evidence>
<organism evidence="2 3">
    <name type="scientific">Bremerella alba</name>
    <dbReference type="NCBI Taxonomy" id="980252"/>
    <lineage>
        <taxon>Bacteria</taxon>
        <taxon>Pseudomonadati</taxon>
        <taxon>Planctomycetota</taxon>
        <taxon>Planctomycetia</taxon>
        <taxon>Pirellulales</taxon>
        <taxon>Pirellulaceae</taxon>
        <taxon>Bremerella</taxon>
    </lineage>
</organism>
<evidence type="ECO:0000313" key="2">
    <source>
        <dbReference type="EMBL" id="MBA2116198.1"/>
    </source>
</evidence>
<sequence length="147" mass="15938">MRSQRFMLLVGLLVLPLLTALGCSGKHTVTLKVSGTSTSEQREKISETAKSLTDGNSNYISAYHMNDTYTVNVGPVMDVEAFVKQIDFGKVTKVEDRTIYVDLNAKPDAEEPAATDPATTDPAPTEIGPMEETPLETVPMDSASEEK</sequence>
<dbReference type="RefSeq" id="WP_207397617.1">
    <property type="nucleotide sequence ID" value="NZ_JABRWO010000009.1"/>
</dbReference>
<keyword evidence="3" id="KW-1185">Reference proteome</keyword>